<dbReference type="AlphaFoldDB" id="A0AA96JWN0"/>
<dbReference type="InterPro" id="IPR038396">
    <property type="entry name" value="SpoIIAA-like_sf"/>
</dbReference>
<dbReference type="RefSeq" id="WP_312745392.1">
    <property type="nucleotide sequence ID" value="NZ_CP116968.1"/>
</dbReference>
<dbReference type="InterPro" id="IPR021866">
    <property type="entry name" value="SpoIIAA-like"/>
</dbReference>
<dbReference type="Gene3D" id="3.40.50.10600">
    <property type="entry name" value="SpoIIaa-like domains"/>
    <property type="match status" value="1"/>
</dbReference>
<evidence type="ECO:0000313" key="2">
    <source>
        <dbReference type="Proteomes" id="UP001302494"/>
    </source>
</evidence>
<keyword evidence="2" id="KW-1185">Reference proteome</keyword>
<dbReference type="Pfam" id="PF11964">
    <property type="entry name" value="SpoIIAA-like"/>
    <property type="match status" value="1"/>
</dbReference>
<dbReference type="EMBL" id="CP116968">
    <property type="protein sequence ID" value="WNM62220.1"/>
    <property type="molecule type" value="Genomic_DNA"/>
</dbReference>
<dbReference type="Proteomes" id="UP001302494">
    <property type="component" value="Chromosome"/>
</dbReference>
<dbReference type="SUPFAM" id="SSF52091">
    <property type="entry name" value="SpoIIaa-like"/>
    <property type="match status" value="1"/>
</dbReference>
<dbReference type="KEGG" id="nneo:PQG83_00310"/>
<organism evidence="1 2">
    <name type="scientific">Candidatus Nitrospira neomarina</name>
    <dbReference type="NCBI Taxonomy" id="3020899"/>
    <lineage>
        <taxon>Bacteria</taxon>
        <taxon>Pseudomonadati</taxon>
        <taxon>Nitrospirota</taxon>
        <taxon>Nitrospiria</taxon>
        <taxon>Nitrospirales</taxon>
        <taxon>Nitrospiraceae</taxon>
        <taxon>Nitrospira</taxon>
    </lineage>
</organism>
<sequence length="118" mass="13735">MYRILDESEDGSVGIRVMSKLSAEEYDLLNAYLEHLMQEVGPINFLCDMATVEGENGQALWEEMTDNLRNAQEYQRIAVVGHRRWLESEPRVAVPWPSAQFKYFTPDQTDEAWHWVKG</sequence>
<proteinExistence type="predicted"/>
<name>A0AA96JWN0_9BACT</name>
<accession>A0AA96JWN0</accession>
<evidence type="ECO:0000313" key="1">
    <source>
        <dbReference type="EMBL" id="WNM62220.1"/>
    </source>
</evidence>
<reference evidence="1 2" key="1">
    <citation type="submission" date="2023-01" db="EMBL/GenBank/DDBJ databases">
        <title>Cultivation and genomic characterization of new, ubiquitous marine nitrite-oxidizing bacteria from the Nitrospirales.</title>
        <authorList>
            <person name="Mueller A.J."/>
            <person name="Daebeler A."/>
            <person name="Herbold C.W."/>
            <person name="Kirkegaard R.H."/>
            <person name="Daims H."/>
        </authorList>
    </citation>
    <scope>NUCLEOTIDE SEQUENCE [LARGE SCALE GENOMIC DNA]</scope>
    <source>
        <strain evidence="1 2">DK</strain>
    </source>
</reference>
<protein>
    <submittedName>
        <fullName evidence="1">STAS/SEC14 domain-containing protein</fullName>
    </submittedName>
</protein>
<dbReference type="InterPro" id="IPR036513">
    <property type="entry name" value="STAS_dom_sf"/>
</dbReference>
<gene>
    <name evidence="1" type="ORF">PQG83_00310</name>
</gene>